<dbReference type="Proteomes" id="UP001596053">
    <property type="component" value="Unassembled WGS sequence"/>
</dbReference>
<evidence type="ECO:0000256" key="1">
    <source>
        <dbReference type="SAM" id="SignalP"/>
    </source>
</evidence>
<sequence>MRLRLAAALLLSSTMLAGAQDAPQGAPKEFPAKLVGHALLPANTIIPAPADAPADLKISGKFTTPGKRIEQAGTVMGLSGGRPTGLSTPFAGQPVQGFSGIRSLGNGEFLVLTDNGFGAKANSPDAMLFFHRLKADFEGGKIERTATTFLHDPDKKVPFRIANEGTEKRYLTGADFDPESIQPIGGKFWIGDEFGPYLIRVDATGKVEAVFETMVDGKPARSPDHYAVTTPGAPNLPVEFNVRRSKGYEGMAQSPDGRFLYPLLEGPLWNAETKGNEEVDGKEVLRILEFDVQAEKWTGRSWFFPLEQKGLAIGDFNMIDATTALIIERDNGEGTADKACAAGQKGPDCFHDLAKFKRIVKIEMTDANVGKPVRKAGYIDLMKIADPDKKAKQGAIDGVLPFPFFTIENVDVVDLAGGIIVVGNDNNLPFSSSRDPKKADDNELVLLQVKDLLAAK</sequence>
<dbReference type="PANTHER" id="PTHR37957:SF1">
    <property type="entry name" value="PHYTASE-LIKE DOMAIN-CONTAINING PROTEIN"/>
    <property type="match status" value="1"/>
</dbReference>
<keyword evidence="4" id="KW-1185">Reference proteome</keyword>
<evidence type="ECO:0000313" key="4">
    <source>
        <dbReference type="Proteomes" id="UP001596053"/>
    </source>
</evidence>
<dbReference type="InterPro" id="IPR027372">
    <property type="entry name" value="Phytase-like_dom"/>
</dbReference>
<evidence type="ECO:0000259" key="2">
    <source>
        <dbReference type="Pfam" id="PF13449"/>
    </source>
</evidence>
<gene>
    <name evidence="3" type="ORF">ACFPOB_13220</name>
</gene>
<proteinExistence type="predicted"/>
<feature type="signal peptide" evidence="1">
    <location>
        <begin position="1"/>
        <end position="19"/>
    </location>
</feature>
<accession>A0ABW0IXF7</accession>
<feature type="domain" description="Phytase-like" evidence="2">
    <location>
        <begin position="93"/>
        <end position="427"/>
    </location>
</feature>
<feature type="chain" id="PRO_5045378011" evidence="1">
    <location>
        <begin position="20"/>
        <end position="456"/>
    </location>
</feature>
<protein>
    <submittedName>
        <fullName evidence="3">Esterase-like activity of phytase family protein</fullName>
    </submittedName>
</protein>
<dbReference type="EMBL" id="JBHSLW010000018">
    <property type="protein sequence ID" value="MFC5420520.1"/>
    <property type="molecule type" value="Genomic_DNA"/>
</dbReference>
<comment type="caution">
    <text evidence="3">The sequence shown here is derived from an EMBL/GenBank/DDBJ whole genome shotgun (WGS) entry which is preliminary data.</text>
</comment>
<name>A0ABW0IXF7_9HYPH</name>
<dbReference type="PANTHER" id="PTHR37957">
    <property type="entry name" value="BLR7070 PROTEIN"/>
    <property type="match status" value="1"/>
</dbReference>
<reference evidence="4" key="1">
    <citation type="journal article" date="2019" name="Int. J. Syst. Evol. Microbiol.">
        <title>The Global Catalogue of Microorganisms (GCM) 10K type strain sequencing project: providing services to taxonomists for standard genome sequencing and annotation.</title>
        <authorList>
            <consortium name="The Broad Institute Genomics Platform"/>
            <consortium name="The Broad Institute Genome Sequencing Center for Infectious Disease"/>
            <person name="Wu L."/>
            <person name="Ma J."/>
        </authorList>
    </citation>
    <scope>NUCLEOTIDE SEQUENCE [LARGE SCALE GENOMIC DNA]</scope>
    <source>
        <strain evidence="4">NCAIM B.01391</strain>
    </source>
</reference>
<evidence type="ECO:0000313" key="3">
    <source>
        <dbReference type="EMBL" id="MFC5420520.1"/>
    </source>
</evidence>
<organism evidence="3 4">
    <name type="scientific">Bosea eneae</name>
    <dbReference type="NCBI Taxonomy" id="151454"/>
    <lineage>
        <taxon>Bacteria</taxon>
        <taxon>Pseudomonadati</taxon>
        <taxon>Pseudomonadota</taxon>
        <taxon>Alphaproteobacteria</taxon>
        <taxon>Hyphomicrobiales</taxon>
        <taxon>Boseaceae</taxon>
        <taxon>Bosea</taxon>
    </lineage>
</organism>
<dbReference type="Pfam" id="PF13449">
    <property type="entry name" value="Phytase-like"/>
    <property type="match status" value="1"/>
</dbReference>
<keyword evidence="1" id="KW-0732">Signal</keyword>
<dbReference type="RefSeq" id="WP_377798929.1">
    <property type="nucleotide sequence ID" value="NZ_JBHSLW010000018.1"/>
</dbReference>